<accession>A0ABU1ZPC6</accession>
<keyword evidence="2" id="KW-1185">Reference proteome</keyword>
<evidence type="ECO:0000313" key="2">
    <source>
        <dbReference type="Proteomes" id="UP001268089"/>
    </source>
</evidence>
<dbReference type="Proteomes" id="UP001268089">
    <property type="component" value="Unassembled WGS sequence"/>
</dbReference>
<dbReference type="Gene3D" id="1.10.10.1320">
    <property type="entry name" value="Anti-sigma factor, zinc-finger domain"/>
    <property type="match status" value="1"/>
</dbReference>
<comment type="caution">
    <text evidence="1">The sequence shown here is derived from an EMBL/GenBank/DDBJ whole genome shotgun (WGS) entry which is preliminary data.</text>
</comment>
<organism evidence="1 2">
    <name type="scientific">Rhodoferax saidenbachensis</name>
    <dbReference type="NCBI Taxonomy" id="1484693"/>
    <lineage>
        <taxon>Bacteria</taxon>
        <taxon>Pseudomonadati</taxon>
        <taxon>Pseudomonadota</taxon>
        <taxon>Betaproteobacteria</taxon>
        <taxon>Burkholderiales</taxon>
        <taxon>Comamonadaceae</taxon>
        <taxon>Rhodoferax</taxon>
    </lineage>
</organism>
<gene>
    <name evidence="1" type="ORF">J2X15_002684</name>
</gene>
<evidence type="ECO:0000313" key="1">
    <source>
        <dbReference type="EMBL" id="MDR7307397.1"/>
    </source>
</evidence>
<protein>
    <recommendedName>
        <fullName evidence="3">Zinc-finger domain-containing protein</fullName>
    </recommendedName>
</protein>
<dbReference type="RefSeq" id="WP_310343634.1">
    <property type="nucleotide sequence ID" value="NZ_JAVDXO010000006.1"/>
</dbReference>
<evidence type="ECO:0008006" key="3">
    <source>
        <dbReference type="Google" id="ProtNLM"/>
    </source>
</evidence>
<dbReference type="EMBL" id="JAVDXO010000006">
    <property type="protein sequence ID" value="MDR7307397.1"/>
    <property type="molecule type" value="Genomic_DNA"/>
</dbReference>
<proteinExistence type="predicted"/>
<sequence length="226" mass="24810">MNQEPIQERDHFLAWDALPWVLNGQATREQEEAVAQHMPHCEDCQREWAYQQQLQQTVALAPVAALDIDAGLQRLLNRIDLDQLCDQPSPVAAAQPAVAPRRRSAPWWGAAMAAAVLLPVLGWWGSITSPWSAHDENYRTLSQTVPAATGATAPTAVRIQVVPDPHTTLAQWGELLRTEQLQVVDGPNAVGAYTLALADKRSSADTLKRLRKLPGIVMAEPTEGRP</sequence>
<reference evidence="1 2" key="1">
    <citation type="submission" date="2023-07" db="EMBL/GenBank/DDBJ databases">
        <title>Sorghum-associated microbial communities from plants grown in Nebraska, USA.</title>
        <authorList>
            <person name="Schachtman D."/>
        </authorList>
    </citation>
    <scope>NUCLEOTIDE SEQUENCE [LARGE SCALE GENOMIC DNA]</scope>
    <source>
        <strain evidence="1 2">BE308</strain>
    </source>
</reference>
<name>A0ABU1ZPC6_9BURK</name>
<dbReference type="InterPro" id="IPR041916">
    <property type="entry name" value="Anti_sigma_zinc_sf"/>
</dbReference>